<evidence type="ECO:0000313" key="1">
    <source>
        <dbReference type="EMBL" id="KAI8434508.1"/>
    </source>
</evidence>
<accession>A0ACC0KDG2</accession>
<name>A0ACC0KDG2_CHOFU</name>
<dbReference type="EMBL" id="CM046121">
    <property type="protein sequence ID" value="KAI8434508.1"/>
    <property type="molecule type" value="Genomic_DNA"/>
</dbReference>
<sequence length="187" mass="21347">MVVLFDLDGGHSKVNTRQKRYLLFTKDTQWGIFLAIAVPIDIPDKNVFVSYNFEANYSPVTNITEIDDVLFPNLPVISSRHSRSITRELAYTVLEARFKEHGMKGKECMLRNICEAAETPLHHNGLLGHIMHIIFTPSTSREEGLSDDYYEAEVDGQRGDCDKYLDLCPFSVFDVITRLAEIRPNHV</sequence>
<keyword evidence="2" id="KW-1185">Reference proteome</keyword>
<proteinExistence type="predicted"/>
<evidence type="ECO:0000313" key="2">
    <source>
        <dbReference type="Proteomes" id="UP001064048"/>
    </source>
</evidence>
<protein>
    <submittedName>
        <fullName evidence="1">Uncharacterized protein</fullName>
    </submittedName>
</protein>
<gene>
    <name evidence="1" type="ORF">MSG28_012512</name>
</gene>
<organism evidence="1 2">
    <name type="scientific">Choristoneura fumiferana</name>
    <name type="common">Spruce budworm moth</name>
    <name type="synonym">Archips fumiferana</name>
    <dbReference type="NCBI Taxonomy" id="7141"/>
    <lineage>
        <taxon>Eukaryota</taxon>
        <taxon>Metazoa</taxon>
        <taxon>Ecdysozoa</taxon>
        <taxon>Arthropoda</taxon>
        <taxon>Hexapoda</taxon>
        <taxon>Insecta</taxon>
        <taxon>Pterygota</taxon>
        <taxon>Neoptera</taxon>
        <taxon>Endopterygota</taxon>
        <taxon>Lepidoptera</taxon>
        <taxon>Glossata</taxon>
        <taxon>Ditrysia</taxon>
        <taxon>Tortricoidea</taxon>
        <taxon>Tortricidae</taxon>
        <taxon>Tortricinae</taxon>
        <taxon>Choristoneura</taxon>
    </lineage>
</organism>
<dbReference type="Proteomes" id="UP001064048">
    <property type="component" value="Chromosome 21"/>
</dbReference>
<comment type="caution">
    <text evidence="1">The sequence shown here is derived from an EMBL/GenBank/DDBJ whole genome shotgun (WGS) entry which is preliminary data.</text>
</comment>
<reference evidence="1 2" key="1">
    <citation type="journal article" date="2022" name="Genome Biol. Evol.">
        <title>The Spruce Budworm Genome: Reconstructing the Evolutionary History of Antifreeze Proteins.</title>
        <authorList>
            <person name="Beliveau C."/>
            <person name="Gagne P."/>
            <person name="Picq S."/>
            <person name="Vernygora O."/>
            <person name="Keeling C.I."/>
            <person name="Pinkney K."/>
            <person name="Doucet D."/>
            <person name="Wen F."/>
            <person name="Johnston J.S."/>
            <person name="Maaroufi H."/>
            <person name="Boyle B."/>
            <person name="Laroche J."/>
            <person name="Dewar K."/>
            <person name="Juretic N."/>
            <person name="Blackburn G."/>
            <person name="Nisole A."/>
            <person name="Brunet B."/>
            <person name="Brandao M."/>
            <person name="Lumley L."/>
            <person name="Duan J."/>
            <person name="Quan G."/>
            <person name="Lucarotti C.J."/>
            <person name="Roe A.D."/>
            <person name="Sperling F.A.H."/>
            <person name="Levesque R.C."/>
            <person name="Cusson M."/>
        </authorList>
    </citation>
    <scope>NUCLEOTIDE SEQUENCE [LARGE SCALE GENOMIC DNA]</scope>
    <source>
        <strain evidence="1">Glfc:IPQL:Cfum</strain>
    </source>
</reference>